<dbReference type="Proteomes" id="UP001378188">
    <property type="component" value="Unassembled WGS sequence"/>
</dbReference>
<dbReference type="InterPro" id="IPR029058">
    <property type="entry name" value="AB_hydrolase_fold"/>
</dbReference>
<dbReference type="PANTHER" id="PTHR34853">
    <property type="match status" value="1"/>
</dbReference>
<gene>
    <name evidence="1" type="ORF">V3328_18275</name>
</gene>
<dbReference type="GO" id="GO:0016042">
    <property type="term" value="P:lipid catabolic process"/>
    <property type="evidence" value="ECO:0007669"/>
    <property type="project" value="InterPro"/>
</dbReference>
<dbReference type="Pfam" id="PF03583">
    <property type="entry name" value="LIP"/>
    <property type="match status" value="1"/>
</dbReference>
<name>A0AAW9RT95_9HYPH</name>
<dbReference type="RefSeq" id="WP_340331132.1">
    <property type="nucleotide sequence ID" value="NZ_JAZHOF010000007.1"/>
</dbReference>
<dbReference type="GO" id="GO:0004806">
    <property type="term" value="F:triacylglycerol lipase activity"/>
    <property type="evidence" value="ECO:0007669"/>
    <property type="project" value="InterPro"/>
</dbReference>
<dbReference type="PIRSF" id="PIRSF029171">
    <property type="entry name" value="Esterase_LipA"/>
    <property type="match status" value="1"/>
</dbReference>
<protein>
    <submittedName>
        <fullName evidence="1">Lipase family protein</fullName>
    </submittedName>
</protein>
<proteinExistence type="predicted"/>
<evidence type="ECO:0000313" key="1">
    <source>
        <dbReference type="EMBL" id="MEJ8573442.1"/>
    </source>
</evidence>
<dbReference type="Gene3D" id="3.40.50.1820">
    <property type="entry name" value="alpha/beta hydrolase"/>
    <property type="match status" value="2"/>
</dbReference>
<dbReference type="AlphaFoldDB" id="A0AAW9RT95"/>
<reference evidence="1 2" key="1">
    <citation type="submission" date="2024-02" db="EMBL/GenBank/DDBJ databases">
        <title>Genome analysis and characterization of Microbaculum marinisediminis sp. nov., isolated from marine sediment.</title>
        <authorList>
            <person name="Du Z.-J."/>
            <person name="Ye Y.-Q."/>
            <person name="Zhang Z.-R."/>
            <person name="Yuan S.-M."/>
            <person name="Zhang X.-Y."/>
        </authorList>
    </citation>
    <scope>NUCLEOTIDE SEQUENCE [LARGE SCALE GENOMIC DNA]</scope>
    <source>
        <strain evidence="1 2">SDUM1044001</strain>
    </source>
</reference>
<dbReference type="SUPFAM" id="SSF53474">
    <property type="entry name" value="alpha/beta-Hydrolases"/>
    <property type="match status" value="1"/>
</dbReference>
<organism evidence="1 2">
    <name type="scientific">Microbaculum marinum</name>
    <dbReference type="NCBI Taxonomy" id="1764581"/>
    <lineage>
        <taxon>Bacteria</taxon>
        <taxon>Pseudomonadati</taxon>
        <taxon>Pseudomonadota</taxon>
        <taxon>Alphaproteobacteria</taxon>
        <taxon>Hyphomicrobiales</taxon>
        <taxon>Tepidamorphaceae</taxon>
        <taxon>Microbaculum</taxon>
    </lineage>
</organism>
<comment type="caution">
    <text evidence="1">The sequence shown here is derived from an EMBL/GenBank/DDBJ whole genome shotgun (WGS) entry which is preliminary data.</text>
</comment>
<dbReference type="InterPro" id="IPR005152">
    <property type="entry name" value="Lipase_secreted"/>
</dbReference>
<sequence>MAIGETASRGVRVATASLAATLLAITGCTTALEPMEPGSFYRIAADRIGGAPGTILRSEQMAGAPAGTSAYRVLYRSTGLKDEPIAVSGIVVVPEGVVPDGGRPVIAWAHPTTGVANRCAPTLTPNVFKQIQGLPEMLALGYVVAATDYPGLGTPGTHPYLVGVSEGRAVLDSVRAARNLAEAQASGTFAVWGHSQGGQASLYAGQLARTYAPDLKLAGVAAAAPATDLAQLLRDDIGTKGGKVLTAYALWSWNRVYDAPLGPVLDPAAKPTVDAISADCIENLGEDLAVARLESRINTNFLHGDVTEIEPWKTLLAQNATGGAPAGAPVFLAQGTADETVRPQVTFQFAKSLCETGTPVRFDWLPGVNHDRAAAVSAPTAVEWMQGRIQGLAAPNDCRRLPPPPNVASSG</sequence>
<accession>A0AAW9RT95</accession>
<keyword evidence="2" id="KW-1185">Reference proteome</keyword>
<evidence type="ECO:0000313" key="2">
    <source>
        <dbReference type="Proteomes" id="UP001378188"/>
    </source>
</evidence>
<dbReference type="PANTHER" id="PTHR34853:SF1">
    <property type="entry name" value="LIPASE 5"/>
    <property type="match status" value="1"/>
</dbReference>
<dbReference type="EMBL" id="JAZHOF010000007">
    <property type="protein sequence ID" value="MEJ8573442.1"/>
    <property type="molecule type" value="Genomic_DNA"/>
</dbReference>